<evidence type="ECO:0000259" key="1">
    <source>
        <dbReference type="PROSITE" id="PS51192"/>
    </source>
</evidence>
<dbReference type="SMART" id="SM00487">
    <property type="entry name" value="DEXDc"/>
    <property type="match status" value="1"/>
</dbReference>
<comment type="caution">
    <text evidence="3">The sequence shown here is derived from an EMBL/GenBank/DDBJ whole genome shotgun (WGS) entry which is preliminary data.</text>
</comment>
<dbReference type="Gene3D" id="3.40.50.300">
    <property type="entry name" value="P-loop containing nucleotide triphosphate hydrolases"/>
    <property type="match status" value="2"/>
</dbReference>
<dbReference type="EMBL" id="JJRY01000023">
    <property type="protein sequence ID" value="KEF36722.1"/>
    <property type="molecule type" value="Genomic_DNA"/>
</dbReference>
<feature type="domain" description="Helicase ATP-binding" evidence="1">
    <location>
        <begin position="106"/>
        <end position="254"/>
    </location>
</feature>
<dbReference type="GO" id="GO:0003677">
    <property type="term" value="F:DNA binding"/>
    <property type="evidence" value="ECO:0007669"/>
    <property type="project" value="InterPro"/>
</dbReference>
<keyword evidence="3" id="KW-0067">ATP-binding</keyword>
<dbReference type="Pfam" id="PF04851">
    <property type="entry name" value="ResIII"/>
    <property type="match status" value="1"/>
</dbReference>
<gene>
    <name evidence="3" type="ORF">M670_04141</name>
</gene>
<dbReference type="GO" id="GO:0005829">
    <property type="term" value="C:cytosol"/>
    <property type="evidence" value="ECO:0007669"/>
    <property type="project" value="TreeGrafter"/>
</dbReference>
<proteinExistence type="predicted"/>
<dbReference type="InterPro" id="IPR001650">
    <property type="entry name" value="Helicase_C-like"/>
</dbReference>
<dbReference type="PROSITE" id="PS51192">
    <property type="entry name" value="HELICASE_ATP_BIND_1"/>
    <property type="match status" value="1"/>
</dbReference>
<name>A0A072NHK2_SCHAZ</name>
<dbReference type="SMART" id="SM00490">
    <property type="entry name" value="HELICc"/>
    <property type="match status" value="1"/>
</dbReference>
<dbReference type="GO" id="GO:0005524">
    <property type="term" value="F:ATP binding"/>
    <property type="evidence" value="ECO:0007669"/>
    <property type="project" value="InterPro"/>
</dbReference>
<dbReference type="CDD" id="cd18032">
    <property type="entry name" value="DEXHc_RE_I_III_res"/>
    <property type="match status" value="1"/>
</dbReference>
<dbReference type="PATRIC" id="fig|1348973.3.peg.4024"/>
<organism evidence="3 4">
    <name type="scientific">Schinkia azotoformans MEV2011</name>
    <dbReference type="NCBI Taxonomy" id="1348973"/>
    <lineage>
        <taxon>Bacteria</taxon>
        <taxon>Bacillati</taxon>
        <taxon>Bacillota</taxon>
        <taxon>Bacilli</taxon>
        <taxon>Bacillales</taxon>
        <taxon>Bacillaceae</taxon>
        <taxon>Calidifontibacillus/Schinkia group</taxon>
        <taxon>Schinkia</taxon>
    </lineage>
</organism>
<dbReference type="Proteomes" id="UP000027936">
    <property type="component" value="Unassembled WGS sequence"/>
</dbReference>
<dbReference type="GO" id="GO:0016787">
    <property type="term" value="F:hydrolase activity"/>
    <property type="evidence" value="ECO:0007669"/>
    <property type="project" value="InterPro"/>
</dbReference>
<dbReference type="PROSITE" id="PS51194">
    <property type="entry name" value="HELICASE_CTER"/>
    <property type="match status" value="1"/>
</dbReference>
<evidence type="ECO:0000313" key="4">
    <source>
        <dbReference type="Proteomes" id="UP000027936"/>
    </source>
</evidence>
<dbReference type="InterPro" id="IPR027417">
    <property type="entry name" value="P-loop_NTPase"/>
</dbReference>
<dbReference type="InterPro" id="IPR050742">
    <property type="entry name" value="Helicase_Restrict-Modif_Enz"/>
</dbReference>
<dbReference type="PANTHER" id="PTHR47396:SF1">
    <property type="entry name" value="ATP-DEPENDENT HELICASE IRC3-RELATED"/>
    <property type="match status" value="1"/>
</dbReference>
<dbReference type="Pfam" id="PF00271">
    <property type="entry name" value="Helicase_C"/>
    <property type="match status" value="1"/>
</dbReference>
<feature type="domain" description="Helicase C-terminal" evidence="2">
    <location>
        <begin position="297"/>
        <end position="462"/>
    </location>
</feature>
<dbReference type="CDD" id="cd18799">
    <property type="entry name" value="SF2_C_EcoAI-like"/>
    <property type="match status" value="1"/>
</dbReference>
<evidence type="ECO:0000313" key="3">
    <source>
        <dbReference type="EMBL" id="KEF36722.1"/>
    </source>
</evidence>
<dbReference type="AlphaFoldDB" id="A0A072NHK2"/>
<protein>
    <submittedName>
        <fullName evidence="3">DNA/RNA helicase, superfamily II</fullName>
    </submittedName>
</protein>
<keyword evidence="3" id="KW-0378">Hydrolase</keyword>
<sequence>MKESAEPSTFQEAMEQFIHIFHHEQTIPVNHETIKTYQANFEKFHKENPKLAEKWSGLEEKTLMFPVNEDQEKEPSPLLVREEIEEYSTIIKPLPVQEEALESLNQSREEGYNKAIVVLATGLGKTYLAAFFAKTFQRILFVAHREEILHQAKRSFERVISNKTTGLYYGPEKNPDADIVFASVTTLSMKQHLSAFKSKAFDLIIIDEFHHAAANTYQRVLEYFNPGFLLGITATPDRMDNKDIYELCDGNVAYQMHFTEAIEKHWLAPFKYYGVYDETDYTKVKWLGTKYDREELLAVQLREDIAEKIFSAWKKHKQTRTLVFCSSIKQAVYLSNYFNSHGAKTVALHSGQIEIGRKDAISLLEKGELDAIFTVDLFNEGVDIPAVDTLLFVRPTESLTVFTQQVGRGLRRHPEKTHCTIIDLIGNYRNADLKLSLLDTSRNEQKKAKLVDPIPPELCEIKLELNVINLLKELAQKRQPRKEKLLFAYQELKEELGRRPSYLELHLYGNADSKEYKQEFKSYAGFLNWSDELSQDEIGVFEKYKAWLEEVESTSMSKSYKMVVLLAMLERGAENWYLPITPEQVAPFFKDYYQQKKYRMVIEFSREKSKGAWLDDETKLISQIKTMPMTKWSGSSKGLVEFQDNVFMLTFEIAVKHQGLLFHLTKEICEYRMHEYFERKEQQ</sequence>
<dbReference type="GO" id="GO:0004386">
    <property type="term" value="F:helicase activity"/>
    <property type="evidence" value="ECO:0007669"/>
    <property type="project" value="UniProtKB-KW"/>
</dbReference>
<reference evidence="3 4" key="1">
    <citation type="submission" date="2014-04" db="EMBL/GenBank/DDBJ databases">
        <title>Draft genome sequence of Bacillus azotoformans MEV2011, a (co-) denitrifying strain unable to grow in the presence of oxygen.</title>
        <authorList>
            <person name="Nielsen M."/>
            <person name="Schreiber L."/>
            <person name="Finster K."/>
            <person name="Schramm A."/>
        </authorList>
    </citation>
    <scope>NUCLEOTIDE SEQUENCE [LARGE SCALE GENOMIC DNA]</scope>
    <source>
        <strain evidence="3 4">MEV2011</strain>
    </source>
</reference>
<dbReference type="InterPro" id="IPR006935">
    <property type="entry name" value="Helicase/UvrB_N"/>
</dbReference>
<dbReference type="PANTHER" id="PTHR47396">
    <property type="entry name" value="TYPE I RESTRICTION ENZYME ECOKI R PROTEIN"/>
    <property type="match status" value="1"/>
</dbReference>
<keyword evidence="3" id="KW-0547">Nucleotide-binding</keyword>
<keyword evidence="3" id="KW-0347">Helicase</keyword>
<dbReference type="SUPFAM" id="SSF52540">
    <property type="entry name" value="P-loop containing nucleoside triphosphate hydrolases"/>
    <property type="match status" value="1"/>
</dbReference>
<accession>A0A072NHK2</accession>
<evidence type="ECO:0000259" key="2">
    <source>
        <dbReference type="PROSITE" id="PS51194"/>
    </source>
</evidence>
<dbReference type="InterPro" id="IPR014001">
    <property type="entry name" value="Helicase_ATP-bd"/>
</dbReference>